<comment type="catalytic activity">
    <reaction evidence="1 8">
        <text>a 4-O-methyl-thymidine in DNA + L-cysteinyl-[protein] = a thymidine in DNA + S-methyl-L-cysteinyl-[protein]</text>
        <dbReference type="Rhea" id="RHEA:53428"/>
        <dbReference type="Rhea" id="RHEA-COMP:10131"/>
        <dbReference type="Rhea" id="RHEA-COMP:10132"/>
        <dbReference type="Rhea" id="RHEA-COMP:13555"/>
        <dbReference type="Rhea" id="RHEA-COMP:13556"/>
        <dbReference type="ChEBI" id="CHEBI:29950"/>
        <dbReference type="ChEBI" id="CHEBI:82612"/>
        <dbReference type="ChEBI" id="CHEBI:137386"/>
        <dbReference type="ChEBI" id="CHEBI:137387"/>
        <dbReference type="EC" id="2.1.1.63"/>
    </reaction>
</comment>
<dbReference type="Proteomes" id="UP000809621">
    <property type="component" value="Unassembled WGS sequence"/>
</dbReference>
<dbReference type="Gene3D" id="3.30.160.70">
    <property type="entry name" value="Methylated DNA-protein cysteine methyltransferase domain"/>
    <property type="match status" value="1"/>
</dbReference>
<dbReference type="InterPro" id="IPR001497">
    <property type="entry name" value="MethylDNA_cys_MeTrfase_AS"/>
</dbReference>
<evidence type="ECO:0000256" key="1">
    <source>
        <dbReference type="ARBA" id="ARBA00001286"/>
    </source>
</evidence>
<keyword evidence="4 8" id="KW-0808">Transferase</keyword>
<proteinExistence type="inferred from homology"/>
<comment type="miscellaneous">
    <text evidence="8">This enzyme catalyzes only one turnover and therefore is not strictly catalytic. According to one definition, an enzyme is a biocatalyst that acts repeatedly and over many reaction cycles.</text>
</comment>
<evidence type="ECO:0000313" key="11">
    <source>
        <dbReference type="EMBL" id="MBM7037179.1"/>
    </source>
</evidence>
<name>A0ABS2HJG8_9VIBR</name>
<evidence type="ECO:0000256" key="6">
    <source>
        <dbReference type="ARBA" id="ARBA00023204"/>
    </source>
</evidence>
<keyword evidence="6 8" id="KW-0234">DNA repair</keyword>
<dbReference type="CDD" id="cd06445">
    <property type="entry name" value="ATase"/>
    <property type="match status" value="1"/>
</dbReference>
<feature type="active site" description="Nucleophile; methyl group acceptor" evidence="8">
    <location>
        <position position="127"/>
    </location>
</feature>
<evidence type="ECO:0000256" key="3">
    <source>
        <dbReference type="ARBA" id="ARBA00022603"/>
    </source>
</evidence>
<dbReference type="GO" id="GO:0003908">
    <property type="term" value="F:methylated-DNA-[protein]-cysteine S-methyltransferase activity"/>
    <property type="evidence" value="ECO:0007669"/>
    <property type="project" value="UniProtKB-EC"/>
</dbReference>
<dbReference type="InterPro" id="IPR023546">
    <property type="entry name" value="MGMT"/>
</dbReference>
<gene>
    <name evidence="11" type="ORF">JQC93_12260</name>
</gene>
<dbReference type="Pfam" id="PF02870">
    <property type="entry name" value="Methyltransf_1N"/>
    <property type="match status" value="1"/>
</dbReference>
<comment type="subcellular location">
    <subcellularLocation>
        <location evidence="8">Cytoplasm</location>
    </subcellularLocation>
</comment>
<dbReference type="InterPro" id="IPR014048">
    <property type="entry name" value="MethylDNA_cys_MeTrfase_DNA-bd"/>
</dbReference>
<comment type="similarity">
    <text evidence="8">Belongs to the MGMT family.</text>
</comment>
<comment type="function">
    <text evidence="8">Involved in the cellular defense against the biological effects of O6-methylguanine (O6-MeG) and O4-methylthymine (O4-MeT) in DNA. Repairs the methylated nucleobase in DNA by stoichiometrically transferring the methyl group to a cysteine residue in the enzyme. This is a suicide reaction: the enzyme is irreversibly inactivated.</text>
</comment>
<evidence type="ECO:0000259" key="10">
    <source>
        <dbReference type="Pfam" id="PF02870"/>
    </source>
</evidence>
<dbReference type="HAMAP" id="MF_00772">
    <property type="entry name" value="OGT"/>
    <property type="match status" value="1"/>
</dbReference>
<evidence type="ECO:0000313" key="12">
    <source>
        <dbReference type="Proteomes" id="UP000809621"/>
    </source>
</evidence>
<evidence type="ECO:0000256" key="8">
    <source>
        <dbReference type="HAMAP-Rule" id="MF_00772"/>
    </source>
</evidence>
<dbReference type="PROSITE" id="PS00374">
    <property type="entry name" value="MGMT"/>
    <property type="match status" value="1"/>
</dbReference>
<comment type="catalytic activity">
    <reaction evidence="7 8">
        <text>a 6-O-methyl-2'-deoxyguanosine in DNA + L-cysteinyl-[protein] = S-methyl-L-cysteinyl-[protein] + a 2'-deoxyguanosine in DNA</text>
        <dbReference type="Rhea" id="RHEA:24000"/>
        <dbReference type="Rhea" id="RHEA-COMP:10131"/>
        <dbReference type="Rhea" id="RHEA-COMP:10132"/>
        <dbReference type="Rhea" id="RHEA-COMP:11367"/>
        <dbReference type="Rhea" id="RHEA-COMP:11368"/>
        <dbReference type="ChEBI" id="CHEBI:29950"/>
        <dbReference type="ChEBI" id="CHEBI:82612"/>
        <dbReference type="ChEBI" id="CHEBI:85445"/>
        <dbReference type="ChEBI" id="CHEBI:85448"/>
        <dbReference type="EC" id="2.1.1.63"/>
    </reaction>
</comment>
<comment type="caution">
    <text evidence="11">The sequence shown here is derived from an EMBL/GenBank/DDBJ whole genome shotgun (WGS) entry which is preliminary data.</text>
</comment>
<dbReference type="InterPro" id="IPR036217">
    <property type="entry name" value="MethylDNA_cys_MeTrfase_DNAb"/>
</dbReference>
<evidence type="ECO:0000259" key="9">
    <source>
        <dbReference type="Pfam" id="PF01035"/>
    </source>
</evidence>
<dbReference type="InterPro" id="IPR036631">
    <property type="entry name" value="MGMT_N_sf"/>
</dbReference>
<dbReference type="InterPro" id="IPR036388">
    <property type="entry name" value="WH-like_DNA-bd_sf"/>
</dbReference>
<accession>A0ABS2HJG8</accession>
<dbReference type="GO" id="GO:0032259">
    <property type="term" value="P:methylation"/>
    <property type="evidence" value="ECO:0007669"/>
    <property type="project" value="UniProtKB-KW"/>
</dbReference>
<evidence type="ECO:0000256" key="2">
    <source>
        <dbReference type="ARBA" id="ARBA00022490"/>
    </source>
</evidence>
<evidence type="ECO:0000256" key="7">
    <source>
        <dbReference type="ARBA" id="ARBA00049348"/>
    </source>
</evidence>
<protein>
    <recommendedName>
        <fullName evidence="8">Methylated-DNA--protein-cysteine methyltransferase</fullName>
        <ecNumber evidence="8">2.1.1.63</ecNumber>
    </recommendedName>
    <alternativeName>
        <fullName evidence="8">6-O-methylguanine-DNA methyltransferase</fullName>
        <shortName evidence="8">MGMT</shortName>
    </alternativeName>
    <alternativeName>
        <fullName evidence="8">O-6-methylguanine-DNA-alkyltransferase</fullName>
    </alternativeName>
</protein>
<keyword evidence="5 8" id="KW-0227">DNA damage</keyword>
<reference evidence="11 12" key="1">
    <citation type="submission" date="2021-02" db="EMBL/GenBank/DDBJ databases">
        <authorList>
            <person name="Park J.-S."/>
        </authorList>
    </citation>
    <scope>NUCLEOTIDE SEQUENCE [LARGE SCALE GENOMIC DNA]</scope>
    <source>
        <strain evidence="11 12">188UL20-2</strain>
    </source>
</reference>
<dbReference type="PANTHER" id="PTHR10815:SF5">
    <property type="entry name" value="METHYLATED-DNA--PROTEIN-CYSTEINE METHYLTRANSFERASE"/>
    <property type="match status" value="1"/>
</dbReference>
<dbReference type="NCBIfam" id="TIGR00589">
    <property type="entry name" value="ogt"/>
    <property type="match status" value="1"/>
</dbReference>
<dbReference type="Pfam" id="PF01035">
    <property type="entry name" value="DNA_binding_1"/>
    <property type="match status" value="1"/>
</dbReference>
<dbReference type="PANTHER" id="PTHR10815">
    <property type="entry name" value="METHYLATED-DNA--PROTEIN-CYSTEINE METHYLTRANSFERASE"/>
    <property type="match status" value="1"/>
</dbReference>
<dbReference type="EC" id="2.1.1.63" evidence="8"/>
<dbReference type="InterPro" id="IPR008332">
    <property type="entry name" value="MethylG_MeTrfase_N"/>
</dbReference>
<organism evidence="11 12">
    <name type="scientific">Vibrio ulleungensis</name>
    <dbReference type="NCBI Taxonomy" id="2807619"/>
    <lineage>
        <taxon>Bacteria</taxon>
        <taxon>Pseudomonadati</taxon>
        <taxon>Pseudomonadota</taxon>
        <taxon>Gammaproteobacteria</taxon>
        <taxon>Vibrionales</taxon>
        <taxon>Vibrionaceae</taxon>
        <taxon>Vibrio</taxon>
    </lineage>
</organism>
<keyword evidence="3 8" id="KW-0489">Methyltransferase</keyword>
<dbReference type="SUPFAM" id="SSF53155">
    <property type="entry name" value="Methylated DNA-protein cysteine methyltransferase domain"/>
    <property type="match status" value="1"/>
</dbReference>
<feature type="domain" description="Methylated-DNA-[protein]-cysteine S-methyltransferase DNA binding" evidence="9">
    <location>
        <begin position="76"/>
        <end position="155"/>
    </location>
</feature>
<feature type="domain" description="Methylguanine DNA methyltransferase ribonuclease-like" evidence="10">
    <location>
        <begin position="3"/>
        <end position="72"/>
    </location>
</feature>
<evidence type="ECO:0000256" key="4">
    <source>
        <dbReference type="ARBA" id="ARBA00022679"/>
    </source>
</evidence>
<keyword evidence="12" id="KW-1185">Reference proteome</keyword>
<evidence type="ECO:0000256" key="5">
    <source>
        <dbReference type="ARBA" id="ARBA00022763"/>
    </source>
</evidence>
<sequence length="158" mass="17449">MKYYKTTSSPLGNITLQCTDIGITGAWFETHTTQPDDLGKLNEEHPHLILASKQLKQYFAGERTHFEIPFDLAGTAFQASVWKALTTIPYGETWSYKQLANAIDNPAAIRAVGTANGRNPISVFIPCHRVIAADGKLAGYAGGIERKKFLLELESSHR</sequence>
<dbReference type="SUPFAM" id="SSF46767">
    <property type="entry name" value="Methylated DNA-protein cysteine methyltransferase, C-terminal domain"/>
    <property type="match status" value="1"/>
</dbReference>
<dbReference type="Gene3D" id="1.10.10.10">
    <property type="entry name" value="Winged helix-like DNA-binding domain superfamily/Winged helix DNA-binding domain"/>
    <property type="match status" value="1"/>
</dbReference>
<dbReference type="RefSeq" id="WP_205158733.1">
    <property type="nucleotide sequence ID" value="NZ_JAFEUM010000004.1"/>
</dbReference>
<dbReference type="EMBL" id="JAFEUM010000004">
    <property type="protein sequence ID" value="MBM7037179.1"/>
    <property type="molecule type" value="Genomic_DNA"/>
</dbReference>
<keyword evidence="2 8" id="KW-0963">Cytoplasm</keyword>